<reference evidence="2 3" key="1">
    <citation type="submission" date="2024-04" db="EMBL/GenBank/DDBJ databases">
        <title>Tritrichomonas musculus Genome.</title>
        <authorList>
            <person name="Alves-Ferreira E."/>
            <person name="Grigg M."/>
            <person name="Lorenzi H."/>
            <person name="Galac M."/>
        </authorList>
    </citation>
    <scope>NUCLEOTIDE SEQUENCE [LARGE SCALE GENOMIC DNA]</scope>
    <source>
        <strain evidence="2 3">EAF2021</strain>
    </source>
</reference>
<evidence type="ECO:0008006" key="4">
    <source>
        <dbReference type="Google" id="ProtNLM"/>
    </source>
</evidence>
<proteinExistence type="predicted"/>
<dbReference type="SUPFAM" id="SSF48371">
    <property type="entry name" value="ARM repeat"/>
    <property type="match status" value="1"/>
</dbReference>
<evidence type="ECO:0000313" key="2">
    <source>
        <dbReference type="EMBL" id="KAK8863861.1"/>
    </source>
</evidence>
<dbReference type="EMBL" id="JAPFFF010000017">
    <property type="protein sequence ID" value="KAK8863861.1"/>
    <property type="molecule type" value="Genomic_DNA"/>
</dbReference>
<evidence type="ECO:0000256" key="1">
    <source>
        <dbReference type="SAM" id="MobiDB-lite"/>
    </source>
</evidence>
<feature type="region of interest" description="Disordered" evidence="1">
    <location>
        <begin position="1"/>
        <end position="24"/>
    </location>
</feature>
<comment type="caution">
    <text evidence="2">The sequence shown here is derived from an EMBL/GenBank/DDBJ whole genome shotgun (WGS) entry which is preliminary data.</text>
</comment>
<name>A0ABR2IJN0_9EUKA</name>
<keyword evidence="3" id="KW-1185">Reference proteome</keyword>
<protein>
    <recommendedName>
        <fullName evidence="4">FPL domain-containing protein</fullName>
    </recommendedName>
</protein>
<sequence>MENYKFESTFDLPKERNTDESSSDQYINPKNDIFFEKTCDFINNLILSSLIKFRERDTQGFIDQISFIHSFFDELYDEYFDVNSIFPTIFNPNFNCCLIDLLNPNQINVQHANEVLPLILILSSYTKNYQYFKDSHIFEHAFNLLKLNNQVIFQNCILIINKYMSSYQPSDFMFDLNFFIKILKDVSKNILFESYYIESLKGIILYIDASYYLNKIVYLLNYFLLKTKSITILHDIIDIAKIIVDIDPLNFRLLYHSKIIQNFIFIIDTKLFKNTKQKNFSEKGLVTEHFFEFLHHSFETIDPKYQEKVMKVIGIETFDNFFKMLEDTDNNKTIFIIHLIFIQYIYSHRESIFLDERSPFIAYILSTKLIEILIQSFDNQNFRNKKLAE</sequence>
<organism evidence="2 3">
    <name type="scientific">Tritrichomonas musculus</name>
    <dbReference type="NCBI Taxonomy" id="1915356"/>
    <lineage>
        <taxon>Eukaryota</taxon>
        <taxon>Metamonada</taxon>
        <taxon>Parabasalia</taxon>
        <taxon>Tritrichomonadida</taxon>
        <taxon>Tritrichomonadidae</taxon>
        <taxon>Tritrichomonas</taxon>
    </lineage>
</organism>
<dbReference type="InterPro" id="IPR016024">
    <property type="entry name" value="ARM-type_fold"/>
</dbReference>
<gene>
    <name evidence="2" type="ORF">M9Y10_011552</name>
</gene>
<dbReference type="Proteomes" id="UP001470230">
    <property type="component" value="Unassembled WGS sequence"/>
</dbReference>
<evidence type="ECO:0000313" key="3">
    <source>
        <dbReference type="Proteomes" id="UP001470230"/>
    </source>
</evidence>
<accession>A0ABR2IJN0</accession>